<dbReference type="RefSeq" id="WP_093329027.1">
    <property type="nucleotide sequence ID" value="NZ_FOAF01000008.1"/>
</dbReference>
<dbReference type="InterPro" id="IPR016084">
    <property type="entry name" value="Haem_Oase-like_multi-hlx"/>
</dbReference>
<dbReference type="Gene3D" id="1.20.910.10">
    <property type="entry name" value="Heme oxygenase-like"/>
    <property type="match status" value="1"/>
</dbReference>
<organism evidence="1 2">
    <name type="scientific">Olivibacter domesticus</name>
    <name type="common">Pseudosphingobacterium domesticum</name>
    <dbReference type="NCBI Taxonomy" id="407022"/>
    <lineage>
        <taxon>Bacteria</taxon>
        <taxon>Pseudomonadati</taxon>
        <taxon>Bacteroidota</taxon>
        <taxon>Sphingobacteriia</taxon>
        <taxon>Sphingobacteriales</taxon>
        <taxon>Sphingobacteriaceae</taxon>
        <taxon>Olivibacter</taxon>
    </lineage>
</organism>
<dbReference type="CDD" id="cd19166">
    <property type="entry name" value="HemeO-bac"/>
    <property type="match status" value="1"/>
</dbReference>
<dbReference type="InterPro" id="IPR016053">
    <property type="entry name" value="Haem_Oase-like"/>
</dbReference>
<evidence type="ECO:0000313" key="1">
    <source>
        <dbReference type="EMBL" id="SEM16183.1"/>
    </source>
</evidence>
<accession>A0A1H7W3S1</accession>
<protein>
    <submittedName>
        <fullName evidence="1">Heme oxygenase</fullName>
    </submittedName>
</protein>
<evidence type="ECO:0000313" key="2">
    <source>
        <dbReference type="Proteomes" id="UP000199421"/>
    </source>
</evidence>
<name>A0A1H7W3S1_OLID1</name>
<dbReference type="STRING" id="407022.SAMN05661044_04406"/>
<dbReference type="AlphaFoldDB" id="A0A1H7W3S1"/>
<dbReference type="OrthoDB" id="114943at2"/>
<reference evidence="2" key="1">
    <citation type="submission" date="2016-10" db="EMBL/GenBank/DDBJ databases">
        <authorList>
            <person name="Varghese N."/>
            <person name="Submissions S."/>
        </authorList>
    </citation>
    <scope>NUCLEOTIDE SEQUENCE [LARGE SCALE GENOMIC DNA]</scope>
    <source>
        <strain evidence="2">DSM 18733</strain>
    </source>
</reference>
<gene>
    <name evidence="1" type="ORF">SAMN05661044_04406</name>
</gene>
<dbReference type="Proteomes" id="UP000199421">
    <property type="component" value="Unassembled WGS sequence"/>
</dbReference>
<dbReference type="GO" id="GO:0006788">
    <property type="term" value="P:heme oxidation"/>
    <property type="evidence" value="ECO:0007669"/>
    <property type="project" value="InterPro"/>
</dbReference>
<dbReference type="SUPFAM" id="SSF48613">
    <property type="entry name" value="Heme oxygenase-like"/>
    <property type="match status" value="1"/>
</dbReference>
<dbReference type="Pfam" id="PF01126">
    <property type="entry name" value="Heme_oxygenase"/>
    <property type="match status" value="1"/>
</dbReference>
<dbReference type="EMBL" id="FOAF01000008">
    <property type="protein sequence ID" value="SEM16183.1"/>
    <property type="molecule type" value="Genomic_DNA"/>
</dbReference>
<sequence length="188" mass="20676">MLSTKIKEATKAPHQQLEGVVVRKLKAIKNEGDYADFLKYFYAYFNAVEKAIKPYITKEVLPDYGDRRNSSYLRNDIEALKGTIDDSPEAHAPAIGNIQEALGALYVLEGSIMGGSIIVKMLEKLGITKGISFFSGYGEGTGQKWALFIEVLNKNASSEGEEALAINAAGNTFEQFGKVFEQEEVPNN</sequence>
<dbReference type="GO" id="GO:0004392">
    <property type="term" value="F:heme oxygenase (decyclizing) activity"/>
    <property type="evidence" value="ECO:0007669"/>
    <property type="project" value="InterPro"/>
</dbReference>
<proteinExistence type="predicted"/>
<keyword evidence="2" id="KW-1185">Reference proteome</keyword>